<reference evidence="3" key="1">
    <citation type="submission" date="2021-01" db="EMBL/GenBank/DDBJ databases">
        <authorList>
            <person name="Corre E."/>
            <person name="Pelletier E."/>
            <person name="Niang G."/>
            <person name="Scheremetjew M."/>
            <person name="Finn R."/>
            <person name="Kale V."/>
            <person name="Holt S."/>
            <person name="Cochrane G."/>
            <person name="Meng A."/>
            <person name="Brown T."/>
            <person name="Cohen L."/>
        </authorList>
    </citation>
    <scope>NUCLEOTIDE SEQUENCE</scope>
    <source>
        <strain evidence="3">CCAP 1951/1</strain>
    </source>
</reference>
<proteinExistence type="predicted"/>
<evidence type="ECO:0000256" key="1">
    <source>
        <dbReference type="SAM" id="Coils"/>
    </source>
</evidence>
<protein>
    <submittedName>
        <fullName evidence="3">Uncharacterized protein</fullName>
    </submittedName>
</protein>
<accession>A0A7S1MQP8</accession>
<dbReference type="EMBL" id="HBGF01039093">
    <property type="protein sequence ID" value="CAD9138121.1"/>
    <property type="molecule type" value="Transcribed_RNA"/>
</dbReference>
<feature type="region of interest" description="Disordered" evidence="2">
    <location>
        <begin position="1"/>
        <end position="34"/>
    </location>
</feature>
<dbReference type="AlphaFoldDB" id="A0A7S1MQP8"/>
<sequence length="205" mass="21908">MSLTKAAPASSPDRGASRAVSRPTGAEAPHTLPRYKEPRPFVTARSMKSFSVAAIVACGGSWALYRIMSRRVDSLDDAQEAAADALSDPRPAGHSSSRPFAEARDAVPTFSAPTSFAQLAELTSSNAMAVRKKPQDGDSRSRPLLHEEASTRVKAMWNDALDALEASVVLLERQHREYREAAAAAAVKATALSLHPGSTVTLRRV</sequence>
<feature type="coiled-coil region" evidence="1">
    <location>
        <begin position="154"/>
        <end position="181"/>
    </location>
</feature>
<evidence type="ECO:0000313" key="3">
    <source>
        <dbReference type="EMBL" id="CAD9138121.1"/>
    </source>
</evidence>
<evidence type="ECO:0000256" key="2">
    <source>
        <dbReference type="SAM" id="MobiDB-lite"/>
    </source>
</evidence>
<keyword evidence="1" id="KW-0175">Coiled coil</keyword>
<name>A0A7S1MQP8_NEODS</name>
<organism evidence="3">
    <name type="scientific">Neobodo designis</name>
    <name type="common">Flagellated protozoan</name>
    <name type="synonym">Bodo designis</name>
    <dbReference type="NCBI Taxonomy" id="312471"/>
    <lineage>
        <taxon>Eukaryota</taxon>
        <taxon>Discoba</taxon>
        <taxon>Euglenozoa</taxon>
        <taxon>Kinetoplastea</taxon>
        <taxon>Metakinetoplastina</taxon>
        <taxon>Neobodonida</taxon>
        <taxon>Neobodo</taxon>
    </lineage>
</organism>
<feature type="region of interest" description="Disordered" evidence="2">
    <location>
        <begin position="82"/>
        <end position="101"/>
    </location>
</feature>
<gene>
    <name evidence="3" type="ORF">NDES1114_LOCUS26160</name>
</gene>